<accession>A0A9Y1BLF0</accession>
<dbReference type="Proteomes" id="UP001201020">
    <property type="component" value="Chromosome"/>
</dbReference>
<dbReference type="EMBL" id="CP084166">
    <property type="protein sequence ID" value="UJG40414.1"/>
    <property type="molecule type" value="Genomic_DNA"/>
</dbReference>
<dbReference type="REBASE" id="966992">
    <property type="entry name" value="M1.HauPM71ORF11300P"/>
</dbReference>
<gene>
    <name evidence="1" type="ORF">K9W45_11300</name>
</gene>
<reference evidence="1" key="1">
    <citation type="journal article" date="2022" name="Nat. Microbiol.">
        <title>Unique mobile elements and scalable gene flow at the prokaryote-eukaryote boundary revealed by circularized Asgard archaea genomes.</title>
        <authorList>
            <person name="Wu F."/>
            <person name="Speth D.R."/>
            <person name="Philosof A."/>
            <person name="Cremiere A."/>
            <person name="Narayanan A."/>
            <person name="Barco R.A."/>
            <person name="Connon S.A."/>
            <person name="Amend J.P."/>
            <person name="Antoshechkin I.A."/>
            <person name="Orphan V.J."/>
        </authorList>
    </citation>
    <scope>NUCLEOTIDE SEQUENCE</scope>
    <source>
        <strain evidence="1">PM71</strain>
    </source>
</reference>
<protein>
    <submittedName>
        <fullName evidence="1">Uncharacterized protein</fullName>
    </submittedName>
</protein>
<dbReference type="AlphaFoldDB" id="A0A9Y1BLF0"/>
<proteinExistence type="predicted"/>
<organism evidence="1">
    <name type="scientific">Candidatus Heimdallarchaeum aukensis</name>
    <dbReference type="NCBI Taxonomy" id="2876573"/>
    <lineage>
        <taxon>Archaea</taxon>
        <taxon>Promethearchaeati</taxon>
        <taxon>Candidatus Heimdallarchaeota</taxon>
        <taxon>Candidatus Heimdallarchaeia (ex Rinke et al. 2021) (nom. nud.)</taxon>
        <taxon>Candidatus Heimdallarchaeales</taxon>
        <taxon>Candidatus Heimdallarchaeaceae</taxon>
        <taxon>Candidatus Heimdallarchaeum</taxon>
    </lineage>
</organism>
<sequence>MNTKEEQFFKQLKDIFCGARVEGDSGFINLMRIKSSYFNALFNELKKEINIKIANEPSFKEELFDKLYTFFKTYFSDTGSVYFNYTPLKSKVYEKVYTNNEDTMLFWKTHMLHYVKTARIWNNLKISLEINNKDYIFLFDISDLNKQDSAEKNDVIYILDSITDNIVKFNVVYSKRGKTTKLTEIVKKLYKNNIPIGVDQLSGLFMIFEKQNEVDYFINKNANMFLKEQFNMWLKQYVLDVDSIFNRRRLNQLKILHDIAYKIIDFTGNRI</sequence>
<name>A0A9Y1BLF0_9ARCH</name>
<evidence type="ECO:0000313" key="1">
    <source>
        <dbReference type="EMBL" id="UJG40414.1"/>
    </source>
</evidence>